<organism evidence="2 3">
    <name type="scientific">Rhynchospora breviuscula</name>
    <dbReference type="NCBI Taxonomy" id="2022672"/>
    <lineage>
        <taxon>Eukaryota</taxon>
        <taxon>Viridiplantae</taxon>
        <taxon>Streptophyta</taxon>
        <taxon>Embryophyta</taxon>
        <taxon>Tracheophyta</taxon>
        <taxon>Spermatophyta</taxon>
        <taxon>Magnoliopsida</taxon>
        <taxon>Liliopsida</taxon>
        <taxon>Poales</taxon>
        <taxon>Cyperaceae</taxon>
        <taxon>Cyperoideae</taxon>
        <taxon>Rhynchosporeae</taxon>
        <taxon>Rhynchospora</taxon>
    </lineage>
</organism>
<reference evidence="2" key="1">
    <citation type="journal article" date="2022" name="Cell">
        <title>Repeat-based holocentromeres influence genome architecture and karyotype evolution.</title>
        <authorList>
            <person name="Hofstatter P.G."/>
            <person name="Thangavel G."/>
            <person name="Lux T."/>
            <person name="Neumann P."/>
            <person name="Vondrak T."/>
            <person name="Novak P."/>
            <person name="Zhang M."/>
            <person name="Costa L."/>
            <person name="Castellani M."/>
            <person name="Scott A."/>
            <person name="Toegelov H."/>
            <person name="Fuchs J."/>
            <person name="Mata-Sucre Y."/>
            <person name="Dias Y."/>
            <person name="Vanzela A.L.L."/>
            <person name="Huettel B."/>
            <person name="Almeida C.C.S."/>
            <person name="Simkova H."/>
            <person name="Souza G."/>
            <person name="Pedrosa-Harand A."/>
            <person name="Macas J."/>
            <person name="Mayer K.F.X."/>
            <person name="Houben A."/>
            <person name="Marques A."/>
        </authorList>
    </citation>
    <scope>NUCLEOTIDE SEQUENCE</scope>
    <source>
        <strain evidence="2">RhyBre1mFocal</strain>
    </source>
</reference>
<dbReference type="EMBL" id="JAMQYH010000003">
    <property type="protein sequence ID" value="KAJ1694252.1"/>
    <property type="molecule type" value="Genomic_DNA"/>
</dbReference>
<dbReference type="PANTHER" id="PTHR37371:SF1">
    <property type="entry name" value="KINESIN-LIKE PROTEIN"/>
    <property type="match status" value="1"/>
</dbReference>
<feature type="region of interest" description="Disordered" evidence="1">
    <location>
        <begin position="1"/>
        <end position="66"/>
    </location>
</feature>
<comment type="caution">
    <text evidence="2">The sequence shown here is derived from an EMBL/GenBank/DDBJ whole genome shotgun (WGS) entry which is preliminary data.</text>
</comment>
<sequence length="206" mass="22719">MRKRSSSTNAKPQAKVKKGSPLPLLNHLSTPKQRGRKAKSSPSMDPLAFLSSTSASGSKRGRKMLSPSTPIALKVSPASSPKTLSTIADLRNLAASRTESLKRQLDLCHSDAMKELDASQIRISKRCKTQTQACLHLTEETDKEYKKMSDRIVENTELIKNSYKEFIEDAQAAAARLSKVSFSDLAKSTEKSLNGLRIRYKIPTTL</sequence>
<accession>A0A9Q0CIE3</accession>
<evidence type="ECO:0000313" key="3">
    <source>
        <dbReference type="Proteomes" id="UP001151287"/>
    </source>
</evidence>
<proteinExistence type="predicted"/>
<evidence type="ECO:0000256" key="1">
    <source>
        <dbReference type="SAM" id="MobiDB-lite"/>
    </source>
</evidence>
<protein>
    <submittedName>
        <fullName evidence="2">Uncharacterized protein</fullName>
    </submittedName>
</protein>
<dbReference type="Proteomes" id="UP001151287">
    <property type="component" value="Unassembled WGS sequence"/>
</dbReference>
<keyword evidence="3" id="KW-1185">Reference proteome</keyword>
<name>A0A9Q0CIE3_9POAL</name>
<gene>
    <name evidence="2" type="ORF">LUZ63_010950</name>
</gene>
<dbReference type="AlphaFoldDB" id="A0A9Q0CIE3"/>
<evidence type="ECO:0000313" key="2">
    <source>
        <dbReference type="EMBL" id="KAJ1694252.1"/>
    </source>
</evidence>
<dbReference type="PANTHER" id="PTHR37371">
    <property type="entry name" value="OS08G0180400 PROTEIN"/>
    <property type="match status" value="1"/>
</dbReference>
<dbReference type="OrthoDB" id="1933837at2759"/>
<feature type="compositionally biased region" description="Polar residues" evidence="1">
    <location>
        <begin position="1"/>
        <end position="11"/>
    </location>
</feature>